<accession>C6BUR1</accession>
<evidence type="ECO:0000256" key="3">
    <source>
        <dbReference type="PIRSR" id="PIRSR004848-1"/>
    </source>
</evidence>
<feature type="modified residue" description="N6-(pyridoxal phosphate)lysine" evidence="2 3">
    <location>
        <position position="40"/>
    </location>
</feature>
<evidence type="ECO:0000313" key="6">
    <source>
        <dbReference type="EMBL" id="ACS81855.1"/>
    </source>
</evidence>
<dbReference type="SUPFAM" id="SSF51419">
    <property type="entry name" value="PLP-binding barrel"/>
    <property type="match status" value="1"/>
</dbReference>
<dbReference type="eggNOG" id="COG0325">
    <property type="taxonomic scope" value="Bacteria"/>
</dbReference>
<dbReference type="Gene3D" id="3.20.20.10">
    <property type="entry name" value="Alanine racemase"/>
    <property type="match status" value="1"/>
</dbReference>
<dbReference type="PIRSF" id="PIRSF004848">
    <property type="entry name" value="YBL036c_PLPDEIII"/>
    <property type="match status" value="1"/>
</dbReference>
<proteinExistence type="inferred from homology"/>
<dbReference type="GO" id="GO:0030170">
    <property type="term" value="F:pyridoxal phosphate binding"/>
    <property type="evidence" value="ECO:0007669"/>
    <property type="project" value="UniProtKB-UniRule"/>
</dbReference>
<dbReference type="Proteomes" id="UP000002601">
    <property type="component" value="Chromosome"/>
</dbReference>
<reference evidence="6 7" key="1">
    <citation type="submission" date="2009-06" db="EMBL/GenBank/DDBJ databases">
        <title>Complete sequence of Desulfovibrio salexigens DSM 2638.</title>
        <authorList>
            <consortium name="US DOE Joint Genome Institute"/>
            <person name="Lucas S."/>
            <person name="Copeland A."/>
            <person name="Lapidus A."/>
            <person name="Glavina del Rio T."/>
            <person name="Tice H."/>
            <person name="Bruce D."/>
            <person name="Goodwin L."/>
            <person name="Pitluck S."/>
            <person name="Munk A.C."/>
            <person name="Brettin T."/>
            <person name="Detter J.C."/>
            <person name="Han C."/>
            <person name="Tapia R."/>
            <person name="Larimer F."/>
            <person name="Land M."/>
            <person name="Hauser L."/>
            <person name="Kyrpides N."/>
            <person name="Anderson I."/>
            <person name="Wall J.D."/>
            <person name="Arkin A.P."/>
            <person name="Dehal P."/>
            <person name="Chivian D."/>
            <person name="Giles B."/>
            <person name="Hazen T.C."/>
        </authorList>
    </citation>
    <scope>NUCLEOTIDE SEQUENCE [LARGE SCALE GENOMIC DNA]</scope>
    <source>
        <strain evidence="7">ATCC 14822 / DSM 2638 / NCIMB 8403 / VKM B-1763</strain>
    </source>
</reference>
<dbReference type="Pfam" id="PF01168">
    <property type="entry name" value="Ala_racemase_N"/>
    <property type="match status" value="1"/>
</dbReference>
<keyword evidence="1 2" id="KW-0663">Pyridoxal phosphate</keyword>
<evidence type="ECO:0000313" key="7">
    <source>
        <dbReference type="Proteomes" id="UP000002601"/>
    </source>
</evidence>
<evidence type="ECO:0000259" key="5">
    <source>
        <dbReference type="Pfam" id="PF01168"/>
    </source>
</evidence>
<dbReference type="OrthoDB" id="9804072at2"/>
<organism evidence="6 7">
    <name type="scientific">Maridesulfovibrio salexigens (strain ATCC 14822 / DSM 2638 / NCIMB 8403 / VKM B-1763)</name>
    <name type="common">Desulfovibrio salexigens</name>
    <dbReference type="NCBI Taxonomy" id="526222"/>
    <lineage>
        <taxon>Bacteria</taxon>
        <taxon>Pseudomonadati</taxon>
        <taxon>Thermodesulfobacteriota</taxon>
        <taxon>Desulfovibrionia</taxon>
        <taxon>Desulfovibrionales</taxon>
        <taxon>Desulfovibrionaceae</taxon>
        <taxon>Maridesulfovibrio</taxon>
    </lineage>
</organism>
<evidence type="ECO:0000256" key="1">
    <source>
        <dbReference type="ARBA" id="ARBA00022898"/>
    </source>
</evidence>
<comment type="function">
    <text evidence="2">Pyridoxal 5'-phosphate (PLP)-binding protein, which is involved in PLP homeostasis.</text>
</comment>
<comment type="similarity">
    <text evidence="2 4">Belongs to the pyridoxal phosphate-binding protein YggS/PROSC family.</text>
</comment>
<dbReference type="RefSeq" id="WP_015853671.1">
    <property type="nucleotide sequence ID" value="NC_012881.1"/>
</dbReference>
<gene>
    <name evidence="6" type="ordered locus">Desal_3810</name>
</gene>
<dbReference type="InterPro" id="IPR001608">
    <property type="entry name" value="Ala_racemase_N"/>
</dbReference>
<dbReference type="KEGG" id="dsa:Desal_3810"/>
<dbReference type="HAMAP" id="MF_02087">
    <property type="entry name" value="PLP_homeostasis"/>
    <property type="match status" value="1"/>
</dbReference>
<dbReference type="InterPro" id="IPR029066">
    <property type="entry name" value="PLP-binding_barrel"/>
</dbReference>
<evidence type="ECO:0000256" key="4">
    <source>
        <dbReference type="RuleBase" id="RU004514"/>
    </source>
</evidence>
<name>C6BUR1_MARSD</name>
<protein>
    <recommendedName>
        <fullName evidence="2">Pyridoxal phosphate homeostasis protein</fullName>
        <shortName evidence="2">PLP homeostasis protein</shortName>
    </recommendedName>
</protein>
<comment type="cofactor">
    <cofactor evidence="3">
        <name>pyridoxal 5'-phosphate</name>
        <dbReference type="ChEBI" id="CHEBI:597326"/>
    </cofactor>
</comment>
<dbReference type="PANTHER" id="PTHR10146:SF14">
    <property type="entry name" value="PYRIDOXAL PHOSPHATE HOMEOSTASIS PROTEIN"/>
    <property type="match status" value="1"/>
</dbReference>
<dbReference type="EMBL" id="CP001649">
    <property type="protein sequence ID" value="ACS81855.1"/>
    <property type="molecule type" value="Genomic_DNA"/>
</dbReference>
<dbReference type="CDD" id="cd00635">
    <property type="entry name" value="PLPDE_III_YBL036c_like"/>
    <property type="match status" value="1"/>
</dbReference>
<dbReference type="AlphaFoldDB" id="C6BUR1"/>
<dbReference type="NCBIfam" id="TIGR00044">
    <property type="entry name" value="YggS family pyridoxal phosphate-dependent enzyme"/>
    <property type="match status" value="1"/>
</dbReference>
<dbReference type="HOGENOM" id="CLU_059988_1_0_7"/>
<dbReference type="PANTHER" id="PTHR10146">
    <property type="entry name" value="PROLINE SYNTHETASE CO-TRANSCRIBED BACTERIAL HOMOLOG PROTEIN"/>
    <property type="match status" value="1"/>
</dbReference>
<evidence type="ECO:0000256" key="2">
    <source>
        <dbReference type="HAMAP-Rule" id="MF_02087"/>
    </source>
</evidence>
<sequence>MSNREKELIENISEVKEEVAQACLRAGRKPEEVTVMAVSKLHAASDIEILYNAGHRCFGESYVQEALAKQEELSGLDIDWHFIGGLQSKKAKQVAGKFSAVHSVDSSKLAGLLNKKAEALDVVQNILIQVNTACEGQKCGVTEETLPALVEEIQGYKNLKLIGLMALPPFFGDPEGARPYFARLRMLSEGMEKLFGIKLPELSMGMTGDFRVAIEEGSTMIRVGTKIFGTRPGY</sequence>
<dbReference type="STRING" id="526222.Desal_3810"/>
<feature type="domain" description="Alanine racemase N-terminal" evidence="5">
    <location>
        <begin position="32"/>
        <end position="232"/>
    </location>
</feature>
<keyword evidence="7" id="KW-1185">Reference proteome</keyword>
<dbReference type="FunFam" id="3.20.20.10:FF:000018">
    <property type="entry name" value="Pyridoxal phosphate homeostasis protein"/>
    <property type="match status" value="1"/>
</dbReference>
<dbReference type="InterPro" id="IPR011078">
    <property type="entry name" value="PyrdxlP_homeostasis"/>
</dbReference>
<dbReference type="PROSITE" id="PS01211">
    <property type="entry name" value="UPF0001"/>
    <property type="match status" value="1"/>
</dbReference>